<evidence type="ECO:0000313" key="1">
    <source>
        <dbReference type="EMBL" id="KAG8635123.1"/>
    </source>
</evidence>
<sequence length="231" mass="26865">YLLLLFSIQLFLAQSRKLQFEGHHQEKTSKFLQSLKEVQKGQNVVGLSEVKKHLRKFGYYPSGDINNLTDDFDESLEYALKTYQKFYQLEVTGNLDSTTIKKMMIPRCGVPDITNRTSLSKPTNSSHKSKMFHMVSHYAFPPDMLRWTSSKYELTYTFHSKVQNPNEQDMRYASSRAFQKWANVFQFKFEEAPTGSRADIIIGFYGFDHGENENDNSSIPGRTVWAYAFYP</sequence>
<proteinExistence type="predicted"/>
<reference evidence="2" key="1">
    <citation type="journal article" date="2016" name="Nat. Biotechnol.">
        <title>Sequencing wild and cultivated cassava and related species reveals extensive interspecific hybridization and genetic diversity.</title>
        <authorList>
            <person name="Bredeson J.V."/>
            <person name="Lyons J.B."/>
            <person name="Prochnik S.E."/>
            <person name="Wu G.A."/>
            <person name="Ha C.M."/>
            <person name="Edsinger-Gonzales E."/>
            <person name="Grimwood J."/>
            <person name="Schmutz J."/>
            <person name="Rabbi I.Y."/>
            <person name="Egesi C."/>
            <person name="Nauluvula P."/>
            <person name="Lebot V."/>
            <person name="Ndunguru J."/>
            <person name="Mkamilo G."/>
            <person name="Bart R.S."/>
            <person name="Setter T.L."/>
            <person name="Gleadow R.M."/>
            <person name="Kulakow P."/>
            <person name="Ferguson M.E."/>
            <person name="Rounsley S."/>
            <person name="Rokhsar D.S."/>
        </authorList>
    </citation>
    <scope>NUCLEOTIDE SEQUENCE [LARGE SCALE GENOMIC DNA]</scope>
    <source>
        <strain evidence="2">cv. AM560-2</strain>
    </source>
</reference>
<gene>
    <name evidence="1" type="ORF">MANES_17G119685v8</name>
</gene>
<feature type="non-terminal residue" evidence="1">
    <location>
        <position position="1"/>
    </location>
</feature>
<keyword evidence="2" id="KW-1185">Reference proteome</keyword>
<protein>
    <submittedName>
        <fullName evidence="1">Uncharacterized protein</fullName>
    </submittedName>
</protein>
<organism evidence="1 2">
    <name type="scientific">Manihot esculenta</name>
    <name type="common">Cassava</name>
    <name type="synonym">Jatropha manihot</name>
    <dbReference type="NCBI Taxonomy" id="3983"/>
    <lineage>
        <taxon>Eukaryota</taxon>
        <taxon>Viridiplantae</taxon>
        <taxon>Streptophyta</taxon>
        <taxon>Embryophyta</taxon>
        <taxon>Tracheophyta</taxon>
        <taxon>Spermatophyta</taxon>
        <taxon>Magnoliopsida</taxon>
        <taxon>eudicotyledons</taxon>
        <taxon>Gunneridae</taxon>
        <taxon>Pentapetalae</taxon>
        <taxon>rosids</taxon>
        <taxon>fabids</taxon>
        <taxon>Malpighiales</taxon>
        <taxon>Euphorbiaceae</taxon>
        <taxon>Crotonoideae</taxon>
        <taxon>Manihoteae</taxon>
        <taxon>Manihot</taxon>
    </lineage>
</organism>
<dbReference type="EMBL" id="CM004403">
    <property type="protein sequence ID" value="KAG8635123.1"/>
    <property type="molecule type" value="Genomic_DNA"/>
</dbReference>
<dbReference type="Proteomes" id="UP000091857">
    <property type="component" value="Chromosome 17"/>
</dbReference>
<comment type="caution">
    <text evidence="1">The sequence shown here is derived from an EMBL/GenBank/DDBJ whole genome shotgun (WGS) entry which is preliminary data.</text>
</comment>
<accession>A0ACB7G5X5</accession>
<evidence type="ECO:0000313" key="2">
    <source>
        <dbReference type="Proteomes" id="UP000091857"/>
    </source>
</evidence>
<name>A0ACB7G5X5_MANES</name>